<protein>
    <submittedName>
        <fullName evidence="4">Glycosyltransferase family 8 protein</fullName>
    </submittedName>
</protein>
<keyword evidence="3" id="KW-0479">Metal-binding</keyword>
<comment type="caution">
    <text evidence="4">The sequence shown here is derived from an EMBL/GenBank/DDBJ whole genome shotgun (WGS) entry which is preliminary data.</text>
</comment>
<dbReference type="EMBL" id="SDWY01000004">
    <property type="protein sequence ID" value="MDN6900925.1"/>
    <property type="molecule type" value="Genomic_DNA"/>
</dbReference>
<dbReference type="GO" id="GO:0016757">
    <property type="term" value="F:glycosyltransferase activity"/>
    <property type="evidence" value="ECO:0007669"/>
    <property type="project" value="UniProtKB-KW"/>
</dbReference>
<dbReference type="GO" id="GO:0046872">
    <property type="term" value="F:metal ion binding"/>
    <property type="evidence" value="ECO:0007669"/>
    <property type="project" value="UniProtKB-KW"/>
</dbReference>
<dbReference type="PANTHER" id="PTHR13778">
    <property type="entry name" value="GLYCOSYLTRANSFERASE 8 DOMAIN-CONTAINING PROTEIN"/>
    <property type="match status" value="1"/>
</dbReference>
<evidence type="ECO:0000256" key="3">
    <source>
        <dbReference type="ARBA" id="ARBA00022723"/>
    </source>
</evidence>
<dbReference type="AlphaFoldDB" id="A0AAJ1RB96"/>
<evidence type="ECO:0000313" key="5">
    <source>
        <dbReference type="Proteomes" id="UP001167919"/>
    </source>
</evidence>
<evidence type="ECO:0000256" key="1">
    <source>
        <dbReference type="ARBA" id="ARBA00022676"/>
    </source>
</evidence>
<dbReference type="RefSeq" id="WP_301711446.1">
    <property type="nucleotide sequence ID" value="NZ_SDWY01000004.1"/>
</dbReference>
<sequence>MNLLFSITENYTKQLRTTLFSIRANNPQDAFDVYLILDGHLSKQVDGLSDFCRSLNMKLHLIQIPEKLFAKAPKTKRYPKTIYYRLIAQNFLPDSLDRILYLDCDLICLNPFGAFYHLDFENKLYAAASHFENIKISSTFNKIRLGNYDSDNYFNSGVLLMNLKMLRQKININDIYAYIEKNSLQLLLPDQDVLNALYGNQIKSVADTYYNYDTRYFSAYKLLNDGLTDLDWIMKHTVFLHFCGPYKPWNKSYNRKFAALYKHYEWVANRDSLDKNETDQGLKPSVDKKQPL</sequence>
<evidence type="ECO:0000313" key="4">
    <source>
        <dbReference type="EMBL" id="MDN6900925.1"/>
    </source>
</evidence>
<dbReference type="Gene3D" id="3.90.550.10">
    <property type="entry name" value="Spore Coat Polysaccharide Biosynthesis Protein SpsA, Chain A"/>
    <property type="match status" value="1"/>
</dbReference>
<dbReference type="Proteomes" id="UP001167919">
    <property type="component" value="Unassembled WGS sequence"/>
</dbReference>
<reference evidence="4" key="1">
    <citation type="submission" date="2019-01" db="EMBL/GenBank/DDBJ databases">
        <title>Oenococcus sicerae UCMA17102.</title>
        <authorList>
            <person name="Cousin F.J."/>
            <person name="Le Guellec R."/>
            <person name="Cretenet M."/>
        </authorList>
    </citation>
    <scope>NUCLEOTIDE SEQUENCE</scope>
    <source>
        <strain evidence="4">UCMA17102</strain>
    </source>
</reference>
<name>A0AAJ1RB96_9LACO</name>
<keyword evidence="1" id="KW-0328">Glycosyltransferase</keyword>
<dbReference type="Pfam" id="PF01501">
    <property type="entry name" value="Glyco_transf_8"/>
    <property type="match status" value="1"/>
</dbReference>
<dbReference type="SUPFAM" id="SSF53448">
    <property type="entry name" value="Nucleotide-diphospho-sugar transferases"/>
    <property type="match status" value="1"/>
</dbReference>
<dbReference type="InterPro" id="IPR050748">
    <property type="entry name" value="Glycosyltrans_8_dom-fam"/>
</dbReference>
<organism evidence="4 5">
    <name type="scientific">Oenococcus sicerae</name>
    <dbReference type="NCBI Taxonomy" id="2203724"/>
    <lineage>
        <taxon>Bacteria</taxon>
        <taxon>Bacillati</taxon>
        <taxon>Bacillota</taxon>
        <taxon>Bacilli</taxon>
        <taxon>Lactobacillales</taxon>
        <taxon>Lactobacillaceae</taxon>
        <taxon>Oenococcus</taxon>
    </lineage>
</organism>
<keyword evidence="2" id="KW-0808">Transferase</keyword>
<dbReference type="InterPro" id="IPR029044">
    <property type="entry name" value="Nucleotide-diphossugar_trans"/>
</dbReference>
<dbReference type="CDD" id="cd04194">
    <property type="entry name" value="GT8_A4GalT_like"/>
    <property type="match status" value="1"/>
</dbReference>
<proteinExistence type="predicted"/>
<dbReference type="InterPro" id="IPR002495">
    <property type="entry name" value="Glyco_trans_8"/>
</dbReference>
<gene>
    <name evidence="4" type="ORF">EVC35_08000</name>
</gene>
<evidence type="ECO:0000256" key="2">
    <source>
        <dbReference type="ARBA" id="ARBA00022679"/>
    </source>
</evidence>
<dbReference type="PANTHER" id="PTHR13778:SF47">
    <property type="entry name" value="LIPOPOLYSACCHARIDE 1,3-GALACTOSYLTRANSFERASE"/>
    <property type="match status" value="1"/>
</dbReference>
<accession>A0AAJ1RB96</accession>